<evidence type="ECO:0000256" key="1">
    <source>
        <dbReference type="ARBA" id="ARBA00009820"/>
    </source>
</evidence>
<dbReference type="PANTHER" id="PTHR36842:SF1">
    <property type="entry name" value="PROTEIN TOLB"/>
    <property type="match status" value="1"/>
</dbReference>
<accession>A0A9D1NNC0</accession>
<proteinExistence type="inferred from homology"/>
<dbReference type="InterPro" id="IPR011042">
    <property type="entry name" value="6-blade_b-propeller_TolB-like"/>
</dbReference>
<reference evidence="2" key="1">
    <citation type="submission" date="2020-10" db="EMBL/GenBank/DDBJ databases">
        <authorList>
            <person name="Gilroy R."/>
        </authorList>
    </citation>
    <scope>NUCLEOTIDE SEQUENCE</scope>
    <source>
        <strain evidence="2">35461</strain>
    </source>
</reference>
<dbReference type="InterPro" id="IPR011659">
    <property type="entry name" value="WD40"/>
</dbReference>
<dbReference type="SUPFAM" id="SSF69304">
    <property type="entry name" value="Tricorn protease N-terminal domain"/>
    <property type="match status" value="1"/>
</dbReference>
<sequence>MRRFIGIVVALAAGLCLGAGPVIDVRVEGTARQSLSMAGAQGSGSAGTAFLATLRNDLLRCGWYRLTEGNAQVKVTGGVSGAEGISENLTVSWPGKRFAWARSAASAEQGRRHAHELADAIVGATTGERGIAQSRFVMVAKTGTRRDGQAVEDLYVCDYDGHNLTRLTTDGAPIVGPRWSPDGRTIYFTSYRKGYPAVYTVDVATKQVRQLASFRGLSTGAVASPADPGRVALILSHQGNPELYVMDVRTRRLTRLTNTEFAAEASPCWSPDGRQICYVSDKSGSPQLYVVDVSTGQSRRLTLRGGENVQPDWGKNGIVFATKRGCPYRIAVIDPARGEESTRFLTPVNEQYESPSWAPDGRHVVTARTQGRQSSIWVLDAAEGGAAPYKPFSGGGAQWLNPAWSK</sequence>
<name>A0A9D1NNC0_9BACT</name>
<dbReference type="PANTHER" id="PTHR36842">
    <property type="entry name" value="PROTEIN TOLB HOMOLOG"/>
    <property type="match status" value="1"/>
</dbReference>
<evidence type="ECO:0000313" key="2">
    <source>
        <dbReference type="EMBL" id="HIV09303.1"/>
    </source>
</evidence>
<dbReference type="Proteomes" id="UP000886845">
    <property type="component" value="Unassembled WGS sequence"/>
</dbReference>
<dbReference type="Pfam" id="PF07676">
    <property type="entry name" value="PD40"/>
    <property type="match status" value="3"/>
</dbReference>
<gene>
    <name evidence="2" type="ORF">IAC79_04235</name>
</gene>
<reference evidence="2" key="2">
    <citation type="journal article" date="2021" name="PeerJ">
        <title>Extensive microbial diversity within the chicken gut microbiome revealed by metagenomics and culture.</title>
        <authorList>
            <person name="Gilroy R."/>
            <person name="Ravi A."/>
            <person name="Getino M."/>
            <person name="Pursley I."/>
            <person name="Horton D.L."/>
            <person name="Alikhan N.F."/>
            <person name="Baker D."/>
            <person name="Gharbi K."/>
            <person name="Hall N."/>
            <person name="Watson M."/>
            <person name="Adriaenssens E.M."/>
            <person name="Foster-Nyarko E."/>
            <person name="Jarju S."/>
            <person name="Secka A."/>
            <person name="Antonio M."/>
            <person name="Oren A."/>
            <person name="Chaudhuri R.R."/>
            <person name="La Ragione R."/>
            <person name="Hildebrand F."/>
            <person name="Pallen M.J."/>
        </authorList>
    </citation>
    <scope>NUCLEOTIDE SEQUENCE</scope>
    <source>
        <strain evidence="2">35461</strain>
    </source>
</reference>
<comment type="caution">
    <text evidence="2">The sequence shown here is derived from an EMBL/GenBank/DDBJ whole genome shotgun (WGS) entry which is preliminary data.</text>
</comment>
<comment type="similarity">
    <text evidence="1">Belongs to the TolB family.</text>
</comment>
<organism evidence="2 3">
    <name type="scientific">Candidatus Spyradenecus faecavium</name>
    <dbReference type="NCBI Taxonomy" id="2840947"/>
    <lineage>
        <taxon>Bacteria</taxon>
        <taxon>Pseudomonadati</taxon>
        <taxon>Lentisphaerota</taxon>
        <taxon>Lentisphaeria</taxon>
        <taxon>Lentisphaerales</taxon>
        <taxon>Lentisphaeraceae</taxon>
        <taxon>Lentisphaeraceae incertae sedis</taxon>
        <taxon>Candidatus Spyradenecus</taxon>
    </lineage>
</organism>
<evidence type="ECO:0000313" key="3">
    <source>
        <dbReference type="Proteomes" id="UP000886845"/>
    </source>
</evidence>
<dbReference type="EMBL" id="DVOR01000135">
    <property type="protein sequence ID" value="HIV09303.1"/>
    <property type="molecule type" value="Genomic_DNA"/>
</dbReference>
<protein>
    <submittedName>
        <fullName evidence="2">PD40 domain-containing protein</fullName>
    </submittedName>
</protein>
<dbReference type="Gene3D" id="2.120.10.30">
    <property type="entry name" value="TolB, C-terminal domain"/>
    <property type="match status" value="1"/>
</dbReference>
<dbReference type="AlphaFoldDB" id="A0A9D1NNC0"/>
<dbReference type="SUPFAM" id="SSF52964">
    <property type="entry name" value="TolB, N-terminal domain"/>
    <property type="match status" value="1"/>
</dbReference>